<feature type="region of interest" description="Disordered" evidence="1">
    <location>
        <begin position="180"/>
        <end position="211"/>
    </location>
</feature>
<evidence type="ECO:0000256" key="2">
    <source>
        <dbReference type="SAM" id="SignalP"/>
    </source>
</evidence>
<gene>
    <name evidence="4" type="primary">PmUG01_12053000</name>
    <name evidence="4" type="ORF">PMUG01_12053000</name>
</gene>
<dbReference type="SUPFAM" id="SSF47473">
    <property type="entry name" value="EF-hand"/>
    <property type="match status" value="1"/>
</dbReference>
<dbReference type="RefSeq" id="XP_028863210.1">
    <property type="nucleotide sequence ID" value="XM_029006752.1"/>
</dbReference>
<dbReference type="VEuPathDB" id="PlasmoDB:PmUG01_12053000"/>
<accession>A0A1D3SPT9</accession>
<dbReference type="InterPro" id="IPR011992">
    <property type="entry name" value="EF-hand-dom_pair"/>
</dbReference>
<evidence type="ECO:0000256" key="1">
    <source>
        <dbReference type="SAM" id="MobiDB-lite"/>
    </source>
</evidence>
<dbReference type="EMBL" id="LT594633">
    <property type="protein sequence ID" value="SCO93933.1"/>
    <property type="molecule type" value="Genomic_DNA"/>
</dbReference>
<dbReference type="Proteomes" id="UP000219813">
    <property type="component" value="Chromosome 12"/>
</dbReference>
<dbReference type="KEGG" id="pmal:PMUG01_12053000"/>
<proteinExistence type="predicted"/>
<dbReference type="AlphaFoldDB" id="A0A1D3SPT9"/>
<keyword evidence="5" id="KW-1185">Reference proteome</keyword>
<name>A0A1D3SPT9_PLAMA</name>
<feature type="compositionally biased region" description="Basic and acidic residues" evidence="1">
    <location>
        <begin position="185"/>
        <end position="211"/>
    </location>
</feature>
<evidence type="ECO:0000259" key="3">
    <source>
        <dbReference type="PROSITE" id="PS50222"/>
    </source>
</evidence>
<dbReference type="GO" id="GO:0005509">
    <property type="term" value="F:calcium ion binding"/>
    <property type="evidence" value="ECO:0007669"/>
    <property type="project" value="InterPro"/>
</dbReference>
<keyword evidence="2" id="KW-0732">Signal</keyword>
<organism evidence="4 5">
    <name type="scientific">Plasmodium malariae</name>
    <dbReference type="NCBI Taxonomy" id="5858"/>
    <lineage>
        <taxon>Eukaryota</taxon>
        <taxon>Sar</taxon>
        <taxon>Alveolata</taxon>
        <taxon>Apicomplexa</taxon>
        <taxon>Aconoidasida</taxon>
        <taxon>Haemosporida</taxon>
        <taxon>Plasmodiidae</taxon>
        <taxon>Plasmodium</taxon>
        <taxon>Plasmodium (Plasmodium)</taxon>
    </lineage>
</organism>
<dbReference type="PANTHER" id="PTHR36812:SF9">
    <property type="entry name" value="MYB-LIKE PROTEIN X ISOFORM X1"/>
    <property type="match status" value="1"/>
</dbReference>
<dbReference type="InterPro" id="IPR002048">
    <property type="entry name" value="EF_hand_dom"/>
</dbReference>
<dbReference type="OrthoDB" id="186625at2759"/>
<sequence length="1056" mass="124820">MLKLYPLILLCIFLKYPLFILKENIFENLSFSKNECLKEKDARYCKSVCRLLIEDDIDFFNIEQLKNLLYFQSKLEKQIRRTQKEENKLEVLKQAVKNGNFIGYLHFDQKANEKKENYDTNIDKKEGVKGEENKENDLKNIEYGNQKEKEVQIDQKSKNNMNSEGEIKVGENIQLNKNSLARNDPIIHDRNENVNENPNEKANKKENEKTNEKLAQNKITYEPQSSKVLEKTQADKFIKKHEHLNNSSDFGSQNKEEGKYTNNFNLNKVLKGADFSNKLELLKNYISFHNEADNIGQSLASKEHSTNEQKQDIYANDLKINKEKIIYKNTQGTNFNQDINNNINKYREEDENVKLAMSNANVEKKENDTHDHFYNTFKNDDEEKTNIRLRGKYAKEMLDVNDLVKYMKNFLGIKSNIHEKFEHEKLILKNCNYESFGPDYCSVNEEAKEMLWNYEKKKNSAFLFIILFTLFFSLLIQNVVYYIEKRVRNSKDQFRKDLLNTAFRQISLITIINLTIWGILQSNIAEALDAVIFYDILPQQRNVDEILHNVEPLLEIIFEKILFISMNFLICYSLFIINIHFVTRKILKWFSESDNCDISTVAKELKEYREGCFKNLFFISRYGRNSKYLAHRYDFSENVDAISIPGLDPNGYYYYEYMRACLLKYNVKLIKIPNAVILFLVFSCISLRPFFNIRLKAEVIFLNGLSLVCVVGLILLFIYLYRIDRKLLPRDISKYLLNRYHIETCDQNKKDITPYYKLLKQQSVYPSTINYFLYKTTFPNKHEQLFFLWGNGPPLINFIFQTLCFCFLIILSCWIFLLRVDNITWFQLYSYGSLAICVCIVLFLFMLKYIIYYNIMISKTGYLIDTKLLEKVWEFERSDNIKRISEFIDAIKIKEKMFSIWIGLDEENRGIIDSAKILKFLKSQGINLTSEHDIKEFLEVFDRNNKNGLNQEEFFVLIIIVKQILVELLDINAVQSLFEEVYGIPWNSLSSIDVNSLKRILSELNLQWPHGKIRNLIDFVCENKKTKYVSAEYFIKQLINIEEVTLQPFHSVSDTK</sequence>
<feature type="chain" id="PRO_5008920751" description="EF-hand domain-containing protein" evidence="2">
    <location>
        <begin position="23"/>
        <end position="1056"/>
    </location>
</feature>
<dbReference type="OMA" id="KHEQLFF"/>
<feature type="domain" description="EF-hand" evidence="3">
    <location>
        <begin position="929"/>
        <end position="964"/>
    </location>
</feature>
<dbReference type="PROSITE" id="PS50222">
    <property type="entry name" value="EF_HAND_2"/>
    <property type="match status" value="1"/>
</dbReference>
<reference evidence="4 5" key="1">
    <citation type="submission" date="2016-06" db="EMBL/GenBank/DDBJ databases">
        <authorList>
            <consortium name="Pathogen Informatics"/>
        </authorList>
    </citation>
    <scope>NUCLEOTIDE SEQUENCE [LARGE SCALE GENOMIC DNA]</scope>
</reference>
<evidence type="ECO:0000313" key="5">
    <source>
        <dbReference type="Proteomes" id="UP000219813"/>
    </source>
</evidence>
<feature type="signal peptide" evidence="2">
    <location>
        <begin position="1"/>
        <end position="22"/>
    </location>
</feature>
<dbReference type="Gene3D" id="1.10.238.10">
    <property type="entry name" value="EF-hand"/>
    <property type="match status" value="1"/>
</dbReference>
<protein>
    <recommendedName>
        <fullName evidence="3">EF-hand domain-containing protein</fullName>
    </recommendedName>
</protein>
<dbReference type="PANTHER" id="PTHR36812">
    <property type="entry name" value="NEUROFILAMENT TRIPLET M PROTEIN-LIKE PROTEIN"/>
    <property type="match status" value="1"/>
</dbReference>
<dbReference type="GeneID" id="39870519"/>
<evidence type="ECO:0000313" key="4">
    <source>
        <dbReference type="EMBL" id="SCO93933.1"/>
    </source>
</evidence>